<evidence type="ECO:0000313" key="2">
    <source>
        <dbReference type="EMBL" id="GJT08007.1"/>
    </source>
</evidence>
<dbReference type="EMBL" id="BQNB010012796">
    <property type="protein sequence ID" value="GJT08007.1"/>
    <property type="molecule type" value="Genomic_DNA"/>
</dbReference>
<proteinExistence type="predicted"/>
<protein>
    <submittedName>
        <fullName evidence="2">Uncharacterized protein</fullName>
    </submittedName>
</protein>
<keyword evidence="3" id="KW-1185">Reference proteome</keyword>
<reference evidence="2" key="2">
    <citation type="submission" date="2022-01" db="EMBL/GenBank/DDBJ databases">
        <authorList>
            <person name="Yamashiro T."/>
            <person name="Shiraishi A."/>
            <person name="Satake H."/>
            <person name="Nakayama K."/>
        </authorList>
    </citation>
    <scope>NUCLEOTIDE SEQUENCE</scope>
</reference>
<evidence type="ECO:0000313" key="3">
    <source>
        <dbReference type="Proteomes" id="UP001151760"/>
    </source>
</evidence>
<comment type="caution">
    <text evidence="2">The sequence shown here is derived from an EMBL/GenBank/DDBJ whole genome shotgun (WGS) entry which is preliminary data.</text>
</comment>
<accession>A0ABQ5B2U9</accession>
<name>A0ABQ5B2U9_9ASTR</name>
<feature type="region of interest" description="Disordered" evidence="1">
    <location>
        <begin position="370"/>
        <end position="397"/>
    </location>
</feature>
<sequence>MLGKASAWLKLGEYEMWEIRIKQYFQIQDYALWEGKKVSIKNLGGRSPLMKALLLEAHKGSRIEDASEKHVAIDGTGIDWIDMQRMKFNKHGSHWHSQIIDKDWKEKFFYPANHVREEEPKKARENNDAPIIEDWVSDDEEEVEPIPKVERKTAIPTATKKESVKPEKPIRRSLSCPNAHKHMVPRAVLMKTGLKTVNNAKPVNTVRQNVNTARARGFNAVKPLACWVLRPIKPNGASLSNSQLNDKGFVDSGCSRHMSGNIAHLSDFKDFDGGPTEKERHLYQVYNTRTRKVQENLHIGFLENKPMIEGNGPKWLFDLDSLTQSMNYVPVVAGTFSNDFAGKQGVSKSSTSSQQDQDCIIKPIWKDASYFGDDAPRSGGGGSREDGSLEDNGTADQQVNTARPEVNFGSRDVSTVVPEVNTASLEDLDLKSWVAGVCVRVSRGAKGARVVVGRRSGANWGAEEGERSAEATTDDNGEVQITATIDGHSMSITEASLRRHLVLWI</sequence>
<organism evidence="2 3">
    <name type="scientific">Tanacetum coccineum</name>
    <dbReference type="NCBI Taxonomy" id="301880"/>
    <lineage>
        <taxon>Eukaryota</taxon>
        <taxon>Viridiplantae</taxon>
        <taxon>Streptophyta</taxon>
        <taxon>Embryophyta</taxon>
        <taxon>Tracheophyta</taxon>
        <taxon>Spermatophyta</taxon>
        <taxon>Magnoliopsida</taxon>
        <taxon>eudicotyledons</taxon>
        <taxon>Gunneridae</taxon>
        <taxon>Pentapetalae</taxon>
        <taxon>asterids</taxon>
        <taxon>campanulids</taxon>
        <taxon>Asterales</taxon>
        <taxon>Asteraceae</taxon>
        <taxon>Asteroideae</taxon>
        <taxon>Anthemideae</taxon>
        <taxon>Anthemidinae</taxon>
        <taxon>Tanacetum</taxon>
    </lineage>
</organism>
<dbReference type="Proteomes" id="UP001151760">
    <property type="component" value="Unassembled WGS sequence"/>
</dbReference>
<reference evidence="2" key="1">
    <citation type="journal article" date="2022" name="Int. J. Mol. Sci.">
        <title>Draft Genome of Tanacetum Coccineum: Genomic Comparison of Closely Related Tanacetum-Family Plants.</title>
        <authorList>
            <person name="Yamashiro T."/>
            <person name="Shiraishi A."/>
            <person name="Nakayama K."/>
            <person name="Satake H."/>
        </authorList>
    </citation>
    <scope>NUCLEOTIDE SEQUENCE</scope>
</reference>
<evidence type="ECO:0000256" key="1">
    <source>
        <dbReference type="SAM" id="MobiDB-lite"/>
    </source>
</evidence>
<gene>
    <name evidence="2" type="ORF">Tco_0842469</name>
</gene>